<name>A0A1F4W268_UNCKA</name>
<dbReference type="Pfam" id="PF13483">
    <property type="entry name" value="Lactamase_B_3"/>
    <property type="match status" value="1"/>
</dbReference>
<gene>
    <name evidence="1" type="ORF">A2264_01440</name>
</gene>
<dbReference type="Gene3D" id="3.60.15.10">
    <property type="entry name" value="Ribonuclease Z/Hydroxyacylglutathione hydrolase-like"/>
    <property type="match status" value="1"/>
</dbReference>
<dbReference type="PANTHER" id="PTHR39189">
    <property type="entry name" value="UPF0173 METAL-DEPENDENT HYDROLASE YTKL"/>
    <property type="match status" value="1"/>
</dbReference>
<dbReference type="AlphaFoldDB" id="A0A1F4W268"/>
<evidence type="ECO:0000313" key="1">
    <source>
        <dbReference type="EMBL" id="OGC63455.1"/>
    </source>
</evidence>
<proteinExistence type="predicted"/>
<dbReference type="Proteomes" id="UP000176614">
    <property type="component" value="Unassembled WGS sequence"/>
</dbReference>
<dbReference type="PANTHER" id="PTHR39189:SF1">
    <property type="entry name" value="UPF0173 METAL-DEPENDENT HYDROLASE YTKL"/>
    <property type="match status" value="1"/>
</dbReference>
<comment type="caution">
    <text evidence="1">The sequence shown here is derived from an EMBL/GenBank/DDBJ whole genome shotgun (WGS) entry which is preliminary data.</text>
</comment>
<dbReference type="EMBL" id="MEVT01000006">
    <property type="protein sequence ID" value="OGC63455.1"/>
    <property type="molecule type" value="Genomic_DNA"/>
</dbReference>
<reference evidence="1 2" key="1">
    <citation type="journal article" date="2016" name="Nat. Commun.">
        <title>Thousands of microbial genomes shed light on interconnected biogeochemical processes in an aquifer system.</title>
        <authorList>
            <person name="Anantharaman K."/>
            <person name="Brown C.T."/>
            <person name="Hug L.A."/>
            <person name="Sharon I."/>
            <person name="Castelle C.J."/>
            <person name="Probst A.J."/>
            <person name="Thomas B.C."/>
            <person name="Singh A."/>
            <person name="Wilkins M.J."/>
            <person name="Karaoz U."/>
            <person name="Brodie E.L."/>
            <person name="Williams K.H."/>
            <person name="Hubbard S.S."/>
            <person name="Banfield J.F."/>
        </authorList>
    </citation>
    <scope>NUCLEOTIDE SEQUENCE [LARGE SCALE GENOMIC DNA]</scope>
</reference>
<dbReference type="InterPro" id="IPR036866">
    <property type="entry name" value="RibonucZ/Hydroxyglut_hydro"/>
</dbReference>
<accession>A0A1F4W268</accession>
<organism evidence="1 2">
    <name type="scientific">candidate division WWE3 bacterium RIFOXYA2_FULL_46_9</name>
    <dbReference type="NCBI Taxonomy" id="1802636"/>
    <lineage>
        <taxon>Bacteria</taxon>
        <taxon>Katanobacteria</taxon>
    </lineage>
</organism>
<protein>
    <recommendedName>
        <fullName evidence="3">MBL fold metallo-hydrolase</fullName>
    </recommendedName>
</protein>
<dbReference type="SUPFAM" id="SSF56281">
    <property type="entry name" value="Metallo-hydrolase/oxidoreductase"/>
    <property type="match status" value="1"/>
</dbReference>
<evidence type="ECO:0008006" key="3">
    <source>
        <dbReference type="Google" id="ProtNLM"/>
    </source>
</evidence>
<sequence length="214" mass="23902">MEINFINHSCFKIKGKEVSLIVDPYDPEQTGYKMPKLDCDILLTTHEHFDHNYKDAISGYKLLIDGAGEYEVGGVFIQGIEVFHDNENGAKRGKSTLYVIEIDDFTIMHCGDLGHELSKETLEHIPDIDVLLIPVGGTYTIDAEAAAKIISSIEPGFVVPMHYQTSEVTKLSKDLAKLDKFLDEMGVDVGMKKQNTLKLSNRSDIPEETEVVIL</sequence>
<evidence type="ECO:0000313" key="2">
    <source>
        <dbReference type="Proteomes" id="UP000176614"/>
    </source>
</evidence>